<name>A0A8S5QLP3_9CAUD</name>
<sequence>MYHNVQVLITSELLNDFYFTTNRFQELSLSE</sequence>
<reference evidence="1" key="1">
    <citation type="journal article" date="2021" name="Proc. Natl. Acad. Sci. U.S.A.">
        <title>A Catalog of Tens of Thousands of Viruses from Human Metagenomes Reveals Hidden Associations with Chronic Diseases.</title>
        <authorList>
            <person name="Tisza M.J."/>
            <person name="Buck C.B."/>
        </authorList>
    </citation>
    <scope>NUCLEOTIDE SEQUENCE</scope>
    <source>
        <strain evidence="1">CtYsL76</strain>
    </source>
</reference>
<protein>
    <submittedName>
        <fullName evidence="1">Uncharacterized protein</fullName>
    </submittedName>
</protein>
<organism evidence="1">
    <name type="scientific">CrAss-like virus sp. ctYsL76</name>
    <dbReference type="NCBI Taxonomy" id="2826826"/>
    <lineage>
        <taxon>Viruses</taxon>
        <taxon>Duplodnaviria</taxon>
        <taxon>Heunggongvirae</taxon>
        <taxon>Uroviricota</taxon>
        <taxon>Caudoviricetes</taxon>
        <taxon>Crassvirales</taxon>
    </lineage>
</organism>
<evidence type="ECO:0000313" key="1">
    <source>
        <dbReference type="EMBL" id="DAE20000.1"/>
    </source>
</evidence>
<accession>A0A8S5QLP3</accession>
<dbReference type="EMBL" id="BK015689">
    <property type="protein sequence ID" value="DAE20000.1"/>
    <property type="molecule type" value="Genomic_DNA"/>
</dbReference>
<proteinExistence type="predicted"/>